<dbReference type="InterPro" id="IPR036895">
    <property type="entry name" value="Uracil-DNA_glycosylase-like_sf"/>
</dbReference>
<evidence type="ECO:0000313" key="1">
    <source>
        <dbReference type="EMBL" id="MBO8470352.1"/>
    </source>
</evidence>
<dbReference type="Proteomes" id="UP000823603">
    <property type="component" value="Unassembled WGS sequence"/>
</dbReference>
<dbReference type="SUPFAM" id="SSF52141">
    <property type="entry name" value="Uracil-DNA glycosylase-like"/>
    <property type="match status" value="1"/>
</dbReference>
<dbReference type="CDD" id="cd10032">
    <property type="entry name" value="UDG-F6_HDG"/>
    <property type="match status" value="1"/>
</dbReference>
<dbReference type="AlphaFoldDB" id="A0A9D9IDF1"/>
<comment type="caution">
    <text evidence="1">The sequence shown here is derived from an EMBL/GenBank/DDBJ whole genome shotgun (WGS) entry which is preliminary data.</text>
</comment>
<gene>
    <name evidence="1" type="ORF">IAB82_00985</name>
</gene>
<reference evidence="1" key="2">
    <citation type="journal article" date="2021" name="PeerJ">
        <title>Extensive microbial diversity within the chicken gut microbiome revealed by metagenomics and culture.</title>
        <authorList>
            <person name="Gilroy R."/>
            <person name="Ravi A."/>
            <person name="Getino M."/>
            <person name="Pursley I."/>
            <person name="Horton D.L."/>
            <person name="Alikhan N.F."/>
            <person name="Baker D."/>
            <person name="Gharbi K."/>
            <person name="Hall N."/>
            <person name="Watson M."/>
            <person name="Adriaenssens E.M."/>
            <person name="Foster-Nyarko E."/>
            <person name="Jarju S."/>
            <person name="Secka A."/>
            <person name="Antonio M."/>
            <person name="Oren A."/>
            <person name="Chaudhuri R.R."/>
            <person name="La Ragione R."/>
            <person name="Hildebrand F."/>
            <person name="Pallen M.J."/>
        </authorList>
    </citation>
    <scope>NUCLEOTIDE SEQUENCE</scope>
    <source>
        <strain evidence="1">B2-22910</strain>
    </source>
</reference>
<dbReference type="Gene3D" id="3.40.470.10">
    <property type="entry name" value="Uracil-DNA glycosylase-like domain"/>
    <property type="match status" value="1"/>
</dbReference>
<reference evidence="1" key="1">
    <citation type="submission" date="2020-10" db="EMBL/GenBank/DDBJ databases">
        <authorList>
            <person name="Gilroy R."/>
        </authorList>
    </citation>
    <scope>NUCLEOTIDE SEQUENCE</scope>
    <source>
        <strain evidence="1">B2-22910</strain>
    </source>
</reference>
<protein>
    <submittedName>
        <fullName evidence="1">Uracil-DNA glycosylase family protein</fullName>
    </submittedName>
</protein>
<sequence>MTTERHPLEPFLPEAARILMLGSFPPKKEKWSMDFFYPNFINDMWRIFGTVFFLDRSHFIAPDGKHFDRDSIKKFCEEKGIALYDTATEVIRLKDNASDKFLEVVSPTDIKGLLYRLPGCMAVVTTGEKATDIVCSVFGCAKPETGSYTEIHLDGEFERDIHFYRMPSSSRAYPLPLDKKAEIYREMFLREGLI</sequence>
<evidence type="ECO:0000313" key="2">
    <source>
        <dbReference type="Proteomes" id="UP000823603"/>
    </source>
</evidence>
<name>A0A9D9IDF1_9BACT</name>
<organism evidence="1 2">
    <name type="scientific">Candidatus Cryptobacteroides faecavium</name>
    <dbReference type="NCBI Taxonomy" id="2840762"/>
    <lineage>
        <taxon>Bacteria</taxon>
        <taxon>Pseudomonadati</taxon>
        <taxon>Bacteroidota</taxon>
        <taxon>Bacteroidia</taxon>
        <taxon>Bacteroidales</taxon>
        <taxon>Candidatus Cryptobacteroides</taxon>
    </lineage>
</organism>
<proteinExistence type="predicted"/>
<dbReference type="EMBL" id="JADIMB010000007">
    <property type="protein sequence ID" value="MBO8470352.1"/>
    <property type="molecule type" value="Genomic_DNA"/>
</dbReference>
<accession>A0A9D9IDF1</accession>